<comment type="similarity">
    <text evidence="3">Belongs to the wax synthase family.</text>
</comment>
<dbReference type="Pfam" id="PF13813">
    <property type="entry name" value="MBOAT_2"/>
    <property type="match status" value="1"/>
</dbReference>
<comment type="subcellular location">
    <subcellularLocation>
        <location evidence="1">Membrane</location>
        <topology evidence="1">Multi-pass membrane protein</topology>
    </subcellularLocation>
</comment>
<feature type="domain" description="Wax synthase" evidence="9">
    <location>
        <begin position="279"/>
        <end position="356"/>
    </location>
</feature>
<evidence type="ECO:0000256" key="3">
    <source>
        <dbReference type="ARBA" id="ARBA00007282"/>
    </source>
</evidence>
<sequence>MTISSLINSFWHSDQIIACQPPSYTIVLRFLPIWLQCSLLHPQFDKSSTIRFVRLSLTPLNFYLAITLGIDNCFLPLTENGKNNLAMAVAGFYFAMKALEWGLIGGFWSGQYWDIPKEKCSTRPATSSLKSTVTSSPRILLEKHSWKEVAAWTTKQFFSLRGLQYGWGPKETRPVLSFPALLRRIFLVNTLESISMAYLILARDEDFTCKALNFLSVPITLPTTLLMEAFSTLVYALWMLTTIDVTWSLGILLCYGIYGLSRWVPIPVLILELSDPNDCPPIFDSPYLATSLTELWGKRWHQMLRRILTICGGIPATRMAKKLGGGVKLQQVCGLLGVFVLCGLLHEHGIHAVARQPHPFPHIYFVEFPSALFYFVTQAFGIILEPYIIPYIPWYIGGGHFWVYLFTAITATPYRKQYAMKFRMIDDALKPMEEWNIWCFIIPAYIMR</sequence>
<dbReference type="PANTHER" id="PTHR31595:SF57">
    <property type="entry name" value="OS04G0481900 PROTEIN"/>
    <property type="match status" value="1"/>
</dbReference>
<dbReference type="PANTHER" id="PTHR31595">
    <property type="entry name" value="LONG-CHAIN-ALCOHOL O-FATTY-ACYLTRANSFERASE 3-RELATED"/>
    <property type="match status" value="1"/>
</dbReference>
<dbReference type="Proteomes" id="UP000001072">
    <property type="component" value="Unassembled WGS sequence"/>
</dbReference>
<evidence type="ECO:0000256" key="6">
    <source>
        <dbReference type="ARBA" id="ARBA00022989"/>
    </source>
</evidence>
<dbReference type="GO" id="GO:0006629">
    <property type="term" value="P:lipid metabolic process"/>
    <property type="evidence" value="ECO:0007669"/>
    <property type="project" value="InterPro"/>
</dbReference>
<keyword evidence="6 8" id="KW-1133">Transmembrane helix</keyword>
<dbReference type="EMBL" id="GL883143">
    <property type="protein sequence ID" value="EGG00833.1"/>
    <property type="molecule type" value="Genomic_DNA"/>
</dbReference>
<evidence type="ECO:0000256" key="8">
    <source>
        <dbReference type="SAM" id="Phobius"/>
    </source>
</evidence>
<gene>
    <name evidence="10" type="ORF">MELLADRAFT_111536</name>
</gene>
<evidence type="ECO:0000259" key="9">
    <source>
        <dbReference type="Pfam" id="PF13813"/>
    </source>
</evidence>
<protein>
    <recommendedName>
        <fullName evidence="9">Wax synthase domain-containing protein</fullName>
    </recommendedName>
</protein>
<dbReference type="AlphaFoldDB" id="F4S3I0"/>
<evidence type="ECO:0000256" key="5">
    <source>
        <dbReference type="ARBA" id="ARBA00022692"/>
    </source>
</evidence>
<dbReference type="InterPro" id="IPR044851">
    <property type="entry name" value="Wax_synthase"/>
</dbReference>
<dbReference type="InParanoid" id="F4S3I0"/>
<dbReference type="GeneID" id="18924414"/>
<evidence type="ECO:0000256" key="1">
    <source>
        <dbReference type="ARBA" id="ARBA00004141"/>
    </source>
</evidence>
<name>F4S3I0_MELLP</name>
<evidence type="ECO:0000256" key="4">
    <source>
        <dbReference type="ARBA" id="ARBA00022679"/>
    </source>
</evidence>
<dbReference type="eggNOG" id="ENOG502SI5I">
    <property type="taxonomic scope" value="Eukaryota"/>
</dbReference>
<feature type="transmembrane region" description="Helical" evidence="8">
    <location>
        <begin position="245"/>
        <end position="264"/>
    </location>
</feature>
<reference evidence="11" key="1">
    <citation type="journal article" date="2011" name="Proc. Natl. Acad. Sci. U.S.A.">
        <title>Obligate biotrophy features unraveled by the genomic analysis of rust fungi.</title>
        <authorList>
            <person name="Duplessis S."/>
            <person name="Cuomo C.A."/>
            <person name="Lin Y.-C."/>
            <person name="Aerts A."/>
            <person name="Tisserant E."/>
            <person name="Veneault-Fourrey C."/>
            <person name="Joly D.L."/>
            <person name="Hacquard S."/>
            <person name="Amselem J."/>
            <person name="Cantarel B.L."/>
            <person name="Chiu R."/>
            <person name="Coutinho P.M."/>
            <person name="Feau N."/>
            <person name="Field M."/>
            <person name="Frey P."/>
            <person name="Gelhaye E."/>
            <person name="Goldberg J."/>
            <person name="Grabherr M.G."/>
            <person name="Kodira C.D."/>
            <person name="Kohler A."/>
            <person name="Kuees U."/>
            <person name="Lindquist E.A."/>
            <person name="Lucas S.M."/>
            <person name="Mago R."/>
            <person name="Mauceli E."/>
            <person name="Morin E."/>
            <person name="Murat C."/>
            <person name="Pangilinan J.L."/>
            <person name="Park R."/>
            <person name="Pearson M."/>
            <person name="Quesneville H."/>
            <person name="Rouhier N."/>
            <person name="Sakthikumar S."/>
            <person name="Salamov A.A."/>
            <person name="Schmutz J."/>
            <person name="Selles B."/>
            <person name="Shapiro H."/>
            <person name="Tanguay P."/>
            <person name="Tuskan G.A."/>
            <person name="Henrissat B."/>
            <person name="Van de Peer Y."/>
            <person name="Rouze P."/>
            <person name="Ellis J.G."/>
            <person name="Dodds P.N."/>
            <person name="Schein J.E."/>
            <person name="Zhong S."/>
            <person name="Hamelin R.C."/>
            <person name="Grigoriev I.V."/>
            <person name="Szabo L.J."/>
            <person name="Martin F."/>
        </authorList>
    </citation>
    <scope>NUCLEOTIDE SEQUENCE [LARGE SCALE GENOMIC DNA]</scope>
    <source>
        <strain evidence="11">98AG31 / pathotype 3-4-7</strain>
    </source>
</reference>
<dbReference type="KEGG" id="mlr:MELLADRAFT_111536"/>
<dbReference type="VEuPathDB" id="FungiDB:MELLADRAFT_111536"/>
<dbReference type="GO" id="GO:0016020">
    <property type="term" value="C:membrane"/>
    <property type="evidence" value="ECO:0007669"/>
    <property type="project" value="UniProtKB-SubCell"/>
</dbReference>
<proteinExistence type="inferred from homology"/>
<dbReference type="GO" id="GO:0008374">
    <property type="term" value="F:O-acyltransferase activity"/>
    <property type="evidence" value="ECO:0007669"/>
    <property type="project" value="InterPro"/>
</dbReference>
<evidence type="ECO:0000313" key="11">
    <source>
        <dbReference type="Proteomes" id="UP000001072"/>
    </source>
</evidence>
<dbReference type="OrthoDB" id="1077582at2759"/>
<accession>F4S3I0</accession>
<dbReference type="RefSeq" id="XP_007415907.1">
    <property type="nucleotide sequence ID" value="XM_007415845.1"/>
</dbReference>
<keyword evidence="7 8" id="KW-0472">Membrane</keyword>
<keyword evidence="11" id="KW-1185">Reference proteome</keyword>
<feature type="transmembrane region" description="Helical" evidence="8">
    <location>
        <begin position="395"/>
        <end position="414"/>
    </location>
</feature>
<evidence type="ECO:0000313" key="10">
    <source>
        <dbReference type="EMBL" id="EGG00833.1"/>
    </source>
</evidence>
<keyword evidence="4" id="KW-0808">Transferase</keyword>
<keyword evidence="5 8" id="KW-0812">Transmembrane</keyword>
<dbReference type="InterPro" id="IPR032805">
    <property type="entry name" value="Wax_synthase_dom"/>
</dbReference>
<feature type="transmembrane region" description="Helical" evidence="8">
    <location>
        <begin position="371"/>
        <end position="389"/>
    </location>
</feature>
<evidence type="ECO:0000256" key="2">
    <source>
        <dbReference type="ARBA" id="ARBA00005179"/>
    </source>
</evidence>
<dbReference type="HOGENOM" id="CLU_030439_0_0_1"/>
<comment type="pathway">
    <text evidence="2">Secondary metabolite biosynthesis.</text>
</comment>
<organism evidence="11">
    <name type="scientific">Melampsora larici-populina (strain 98AG31 / pathotype 3-4-7)</name>
    <name type="common">Poplar leaf rust fungus</name>
    <dbReference type="NCBI Taxonomy" id="747676"/>
    <lineage>
        <taxon>Eukaryota</taxon>
        <taxon>Fungi</taxon>
        <taxon>Dikarya</taxon>
        <taxon>Basidiomycota</taxon>
        <taxon>Pucciniomycotina</taxon>
        <taxon>Pucciniomycetes</taxon>
        <taxon>Pucciniales</taxon>
        <taxon>Melampsoraceae</taxon>
        <taxon>Melampsora</taxon>
    </lineage>
</organism>
<evidence type="ECO:0000256" key="7">
    <source>
        <dbReference type="ARBA" id="ARBA00023136"/>
    </source>
</evidence>